<evidence type="ECO:0000256" key="1">
    <source>
        <dbReference type="ARBA" id="ARBA00012551"/>
    </source>
</evidence>
<evidence type="ECO:0000256" key="3">
    <source>
        <dbReference type="ARBA" id="ARBA00022840"/>
    </source>
</evidence>
<keyword evidence="4 5" id="KW-0238">DNA-binding</keyword>
<dbReference type="InterPro" id="IPR033762">
    <property type="entry name" value="MCM_OB"/>
</dbReference>
<gene>
    <name evidence="7" type="ORF">BMR1_03g01045</name>
</gene>
<dbReference type="GO" id="GO:0000727">
    <property type="term" value="P:double-strand break repair via break-induced replication"/>
    <property type="evidence" value="ECO:0007669"/>
    <property type="project" value="TreeGrafter"/>
</dbReference>
<dbReference type="Proteomes" id="UP000002899">
    <property type="component" value="Chromosome III"/>
</dbReference>
<proteinExistence type="inferred from homology"/>
<dbReference type="EMBL" id="LN871598">
    <property type="protein sequence ID" value="CTQ40808.1"/>
    <property type="molecule type" value="Genomic_DNA"/>
</dbReference>
<dbReference type="PANTHER" id="PTHR11630:SF42">
    <property type="entry name" value="DNA REPLICATION LICENSING FACTOR MCM5"/>
    <property type="match status" value="1"/>
</dbReference>
<dbReference type="InterPro" id="IPR012340">
    <property type="entry name" value="NA-bd_OB-fold"/>
</dbReference>
<evidence type="ECO:0000256" key="4">
    <source>
        <dbReference type="ARBA" id="ARBA00023125"/>
    </source>
</evidence>
<comment type="similarity">
    <text evidence="5">Belongs to the MCM family.</text>
</comment>
<dbReference type="Gene3D" id="3.40.50.300">
    <property type="entry name" value="P-loop containing nucleotide triphosphate hydrolases"/>
    <property type="match status" value="1"/>
</dbReference>
<keyword evidence="3 5" id="KW-0067">ATP-binding</keyword>
<dbReference type="GO" id="GO:0017116">
    <property type="term" value="F:single-stranded DNA helicase activity"/>
    <property type="evidence" value="ECO:0007669"/>
    <property type="project" value="TreeGrafter"/>
</dbReference>
<evidence type="ECO:0000313" key="8">
    <source>
        <dbReference type="Proteomes" id="UP000002899"/>
    </source>
</evidence>
<dbReference type="VEuPathDB" id="PiroplasmaDB:BMR1_03g01045"/>
<name>A0A0K3AQ96_BABMR</name>
<dbReference type="EC" id="3.6.4.12" evidence="1"/>
<feature type="domain" description="MCM C-terminal AAA(+) ATPase" evidence="6">
    <location>
        <begin position="353"/>
        <end position="558"/>
    </location>
</feature>
<keyword evidence="7" id="KW-0378">Hydrolase</keyword>
<dbReference type="GO" id="GO:0005634">
    <property type="term" value="C:nucleus"/>
    <property type="evidence" value="ECO:0007669"/>
    <property type="project" value="TreeGrafter"/>
</dbReference>
<dbReference type="FunFam" id="3.40.50.300:FF:000501">
    <property type="entry name" value="DNA replication licensing factor MCM7"/>
    <property type="match status" value="1"/>
</dbReference>
<dbReference type="PROSITE" id="PS50051">
    <property type="entry name" value="MCM_2"/>
    <property type="match status" value="1"/>
</dbReference>
<dbReference type="GO" id="GO:0003697">
    <property type="term" value="F:single-stranded DNA binding"/>
    <property type="evidence" value="ECO:0007669"/>
    <property type="project" value="TreeGrafter"/>
</dbReference>
<dbReference type="Pfam" id="PF17207">
    <property type="entry name" value="MCM_OB"/>
    <property type="match status" value="1"/>
</dbReference>
<dbReference type="Gene3D" id="2.20.28.10">
    <property type="match status" value="1"/>
</dbReference>
<reference evidence="7 8" key="1">
    <citation type="journal article" date="2012" name="Nucleic Acids Res.">
        <title>Sequencing of the smallest Apicomplexan genome from the human pathogen Babesia microti.</title>
        <authorList>
            <person name="Cornillot E."/>
            <person name="Hadj-Kaddour K."/>
            <person name="Dassouli A."/>
            <person name="Noel B."/>
            <person name="Ranwez V."/>
            <person name="Vacherie B."/>
            <person name="Augagneur Y."/>
            <person name="Bres V."/>
            <person name="Duclos A."/>
            <person name="Randazzo S."/>
            <person name="Carcy B."/>
            <person name="Debierre-Grockiego F."/>
            <person name="Delbecq S."/>
            <person name="Moubri-Menage K."/>
            <person name="Shams-Eldin H."/>
            <person name="Usmani-Brown S."/>
            <person name="Bringaud F."/>
            <person name="Wincker P."/>
            <person name="Vivares C.P."/>
            <person name="Schwarz R.T."/>
            <person name="Schetters T.P."/>
            <person name="Krause P.J."/>
            <person name="Gorenflot A."/>
            <person name="Berry V."/>
            <person name="Barbe V."/>
            <person name="Ben Mamoun C."/>
        </authorList>
    </citation>
    <scope>NUCLEOTIDE SEQUENCE [LARGE SCALE GENOMIC DNA]</scope>
    <source>
        <strain evidence="7 8">RI</strain>
    </source>
</reference>
<dbReference type="GO" id="GO:0005524">
    <property type="term" value="F:ATP binding"/>
    <property type="evidence" value="ECO:0007669"/>
    <property type="project" value="UniProtKB-KW"/>
</dbReference>
<dbReference type="Pfam" id="PF00493">
    <property type="entry name" value="MCM"/>
    <property type="match status" value="1"/>
</dbReference>
<dbReference type="InterPro" id="IPR031327">
    <property type="entry name" value="MCM"/>
</dbReference>
<dbReference type="InterPro" id="IPR027417">
    <property type="entry name" value="P-loop_NTPase"/>
</dbReference>
<reference evidence="7 8" key="2">
    <citation type="journal article" date="2013" name="PLoS ONE">
        <title>Whole genome mapping and re-organization of the nuclear and mitochondrial genomes of Babesia microti isolates.</title>
        <authorList>
            <person name="Cornillot E."/>
            <person name="Dassouli A."/>
            <person name="Garg A."/>
            <person name="Pachikara N."/>
            <person name="Randazzo S."/>
            <person name="Depoix D."/>
            <person name="Carcy B."/>
            <person name="Delbecq S."/>
            <person name="Frutos R."/>
            <person name="Silva J.C."/>
            <person name="Sutton R."/>
            <person name="Krause P.J."/>
            <person name="Mamoun C.B."/>
        </authorList>
    </citation>
    <scope>NUCLEOTIDE SEQUENCE [LARGE SCALE GENOMIC DNA]</scope>
    <source>
        <strain evidence="7 8">RI</strain>
    </source>
</reference>
<accession>A0A0K3AQ96</accession>
<dbReference type="SUPFAM" id="SSF52540">
    <property type="entry name" value="P-loop containing nucleoside triphosphate hydrolases"/>
    <property type="match status" value="1"/>
</dbReference>
<dbReference type="InterPro" id="IPR018525">
    <property type="entry name" value="MCM_CS"/>
</dbReference>
<dbReference type="GO" id="GO:0016787">
    <property type="term" value="F:hydrolase activity"/>
    <property type="evidence" value="ECO:0007669"/>
    <property type="project" value="UniProtKB-KW"/>
</dbReference>
<dbReference type="RefSeq" id="XP_012648819.1">
    <property type="nucleotide sequence ID" value="XM_012793365.1"/>
</dbReference>
<dbReference type="GO" id="GO:0042555">
    <property type="term" value="C:MCM complex"/>
    <property type="evidence" value="ECO:0007669"/>
    <property type="project" value="TreeGrafter"/>
</dbReference>
<dbReference type="SMART" id="SM00350">
    <property type="entry name" value="MCM"/>
    <property type="match status" value="1"/>
</dbReference>
<dbReference type="PRINTS" id="PR01657">
    <property type="entry name" value="MCMFAMILY"/>
</dbReference>
<dbReference type="Gene3D" id="2.40.50.140">
    <property type="entry name" value="Nucleic acid-binding proteins"/>
    <property type="match status" value="1"/>
</dbReference>
<dbReference type="PROSITE" id="PS00847">
    <property type="entry name" value="MCM_1"/>
    <property type="match status" value="1"/>
</dbReference>
<dbReference type="KEGG" id="bmic:BMR1_03g01045"/>
<dbReference type="OMA" id="ITYCKTR"/>
<dbReference type="InterPro" id="IPR041562">
    <property type="entry name" value="MCM_lid"/>
</dbReference>
<evidence type="ECO:0000256" key="2">
    <source>
        <dbReference type="ARBA" id="ARBA00022741"/>
    </source>
</evidence>
<evidence type="ECO:0000313" key="7">
    <source>
        <dbReference type="EMBL" id="CTQ40808.1"/>
    </source>
</evidence>
<dbReference type="GeneID" id="24424843"/>
<dbReference type="GO" id="GO:0051301">
    <property type="term" value="P:cell division"/>
    <property type="evidence" value="ECO:0007669"/>
    <property type="project" value="UniProtKB-KW"/>
</dbReference>
<dbReference type="GO" id="GO:0043138">
    <property type="term" value="F:3'-5' DNA helicase activity"/>
    <property type="evidence" value="ECO:0007669"/>
    <property type="project" value="TreeGrafter"/>
</dbReference>
<protein>
    <recommendedName>
        <fullName evidence="1">DNA helicase</fullName>
        <ecNumber evidence="1">3.6.4.12</ecNumber>
    </recommendedName>
</protein>
<dbReference type="Pfam" id="PF17855">
    <property type="entry name" value="MCM_lid"/>
    <property type="match status" value="1"/>
</dbReference>
<dbReference type="PANTHER" id="PTHR11630">
    <property type="entry name" value="DNA REPLICATION LICENSING FACTOR MCM FAMILY MEMBER"/>
    <property type="match status" value="1"/>
</dbReference>
<keyword evidence="2 5" id="KW-0547">Nucleotide-binding</keyword>
<organism evidence="7 8">
    <name type="scientific">Babesia microti (strain RI)</name>
    <dbReference type="NCBI Taxonomy" id="1133968"/>
    <lineage>
        <taxon>Eukaryota</taxon>
        <taxon>Sar</taxon>
        <taxon>Alveolata</taxon>
        <taxon>Apicomplexa</taxon>
        <taxon>Aconoidasida</taxon>
        <taxon>Piroplasmida</taxon>
        <taxon>Babesiidae</taxon>
        <taxon>Babesia</taxon>
    </lineage>
</organism>
<keyword evidence="8" id="KW-1185">Reference proteome</keyword>
<evidence type="ECO:0000259" key="6">
    <source>
        <dbReference type="PROSITE" id="PS50051"/>
    </source>
</evidence>
<dbReference type="InterPro" id="IPR001208">
    <property type="entry name" value="MCM_dom"/>
</dbReference>
<dbReference type="SUPFAM" id="SSF50249">
    <property type="entry name" value="Nucleic acid-binding proteins"/>
    <property type="match status" value="1"/>
</dbReference>
<reference evidence="7 8" key="3">
    <citation type="journal article" date="2016" name="Sci. Rep.">
        <title>Genome-wide diversity and gene expression profiling of Babesia microti isolates identify polymorphic genes that mediate host-pathogen interactions.</title>
        <authorList>
            <person name="Silva J.C."/>
            <person name="Cornillot E."/>
            <person name="McCracken C."/>
            <person name="Usmani-Brown S."/>
            <person name="Dwivedi A."/>
            <person name="Ifeonu O.O."/>
            <person name="Crabtree J."/>
            <person name="Gotia H.T."/>
            <person name="Virji A.Z."/>
            <person name="Reynes C."/>
            <person name="Colinge J."/>
            <person name="Kumar V."/>
            <person name="Lawres L."/>
            <person name="Pazzi J.E."/>
            <person name="Pablo J.V."/>
            <person name="Hung C."/>
            <person name="Brancato J."/>
            <person name="Kumari P."/>
            <person name="Orvis J."/>
            <person name="Tretina K."/>
            <person name="Chibucos M."/>
            <person name="Ott S."/>
            <person name="Sadzewicz L."/>
            <person name="Sengamalay N."/>
            <person name="Shetty A.C."/>
            <person name="Su Q."/>
            <person name="Tallon L."/>
            <person name="Fraser C.M."/>
            <person name="Frutos R."/>
            <person name="Molina D.M."/>
            <person name="Krause P.J."/>
            <person name="Ben Mamoun C."/>
        </authorList>
    </citation>
    <scope>NUCLEOTIDE SEQUENCE [LARGE SCALE GENOMIC DNA]</scope>
    <source>
        <strain evidence="7 8">RI</strain>
    </source>
</reference>
<dbReference type="AlphaFoldDB" id="A0A0K3AQ96"/>
<dbReference type="GO" id="GO:0006270">
    <property type="term" value="P:DNA replication initiation"/>
    <property type="evidence" value="ECO:0007669"/>
    <property type="project" value="TreeGrafter"/>
</dbReference>
<sequence length="747" mass="84162">MIDGQEGRVYHAGAGSPEFMLLPGSFPSLSNVYLYFTHFINAYSANSLQQGKLKRELFDNIKNNNFLLQLKLEDLYNFQNVVAAKVDDTMTQIKLPYYYAEQLVKALTERPLIYLPTIESACYNVCKEQHKLSGDVYINHIQLNLLNTFCKPTPIRSLLAINQERFLVVPGIVVQAGRIQHKLKTAVLQCRYCDHKMSLDVPVWIDKPSMPQTCRYAATLKAVESSVNQPQLGCDGVKYPYVILPNECKFVDVQSLKIQELPEDVPTGDMPRHLELNMTRYLCEKLIPGDRVHVHGVLTLYNSQKRATKHDVTGRSYLHVLGIQKFQNMQDSNVEFDLEEANDLTLLASQPDVHEKIFKSIAPALYGLENVKKACACLLFGGTHKKIGNETKIRGDINMLMLGDPSVAKSQILKFVDKVAPVSVYTSGKGSSAAGLTATVVRDRQGLFSLEGGAMVLADGGVVCIDEFDKMRTDDAVAIHEAMEQQTISISKAGITTMLNSRCSVIAAANPTFGSYNDDSDTIEQHDFKATILSRFDIIFLLKDKEDIDRDTTLCKHILSLHAAKSQSVDTPIPLKKLTRLIQYARQTIFPILSRDAKDSLRNYYVQKRTEYRMDNRTNTKKIPITLRQLESLVRLSESFARMELSSVATEKHVQMAINLFTVSTAETAKSTLVFESLSIDEQKLVKQAEDDILSHLRNGQRVTRNSLMKDMQMRGFDVSFISKAISILIKKRVLQERGDRSLRRVD</sequence>
<evidence type="ECO:0000256" key="5">
    <source>
        <dbReference type="RuleBase" id="RU004070"/>
    </source>
</evidence>
<dbReference type="OrthoDB" id="10036721at2759"/>